<comment type="caution">
    <text evidence="1">The sequence shown here is derived from an EMBL/GenBank/DDBJ whole genome shotgun (WGS) entry which is preliminary data.</text>
</comment>
<keyword evidence="2" id="KW-1185">Reference proteome</keyword>
<dbReference type="OrthoDB" id="6948945at2"/>
<name>A0A0J8FW15_9PSED</name>
<sequence>MDDVQQLGEMLRHYADSEAHKKQQFDVQSARWAQKLGELFQQIDQWLEPVKTAGLLEVHREAYVASGPSLPVETSTFKTEKLTVHIAGKPVDFVPDVMGAGGSISVSVMGLTAARHGSVSLVLPAEKNDWLWKKTNGLKDPDTFAFDANFLAAQLQSLIPRERG</sequence>
<organism evidence="1 2">
    <name type="scientific">Pseudomonas fildesensis</name>
    <dbReference type="NCBI Taxonomy" id="1674920"/>
    <lineage>
        <taxon>Bacteria</taxon>
        <taxon>Pseudomonadati</taxon>
        <taxon>Pseudomonadota</taxon>
        <taxon>Gammaproteobacteria</taxon>
        <taxon>Pseudomonadales</taxon>
        <taxon>Pseudomonadaceae</taxon>
        <taxon>Pseudomonas</taxon>
    </lineage>
</organism>
<protein>
    <submittedName>
        <fullName evidence="1">Uncharacterized protein</fullName>
    </submittedName>
</protein>
<dbReference type="Proteomes" id="UP000037551">
    <property type="component" value="Unassembled WGS sequence"/>
</dbReference>
<gene>
    <name evidence="1" type="ORF">ACR52_24965</name>
</gene>
<reference evidence="1 2" key="1">
    <citation type="submission" date="2015-06" db="EMBL/GenBank/DDBJ databases">
        <title>Draft genome sequence of an Antarctic Pseudomonas sp. strain KG01 with full potential for biotechnological applications.</title>
        <authorList>
            <person name="Pavlov M.S."/>
            <person name="Lira F."/>
            <person name="Martinez J.L."/>
            <person name="Marshall S.H."/>
        </authorList>
    </citation>
    <scope>NUCLEOTIDE SEQUENCE [LARGE SCALE GENOMIC DNA]</scope>
    <source>
        <strain evidence="1 2">KG01</strain>
    </source>
</reference>
<accession>A0A0J8FW15</accession>
<dbReference type="PATRIC" id="fig|1674920.3.peg.3420"/>
<dbReference type="RefSeq" id="WP_048730511.1">
    <property type="nucleotide sequence ID" value="NZ_JBJGXJ010000005.1"/>
</dbReference>
<evidence type="ECO:0000313" key="1">
    <source>
        <dbReference type="EMBL" id="KMT52899.1"/>
    </source>
</evidence>
<dbReference type="AlphaFoldDB" id="A0A0J8FW15"/>
<proteinExistence type="predicted"/>
<evidence type="ECO:0000313" key="2">
    <source>
        <dbReference type="Proteomes" id="UP000037551"/>
    </source>
</evidence>
<dbReference type="EMBL" id="LFMW01000021">
    <property type="protein sequence ID" value="KMT52899.1"/>
    <property type="molecule type" value="Genomic_DNA"/>
</dbReference>